<dbReference type="Pfam" id="PF25097">
    <property type="entry name" value="ARM_Cnot1"/>
    <property type="match status" value="1"/>
</dbReference>
<dbReference type="InterPro" id="IPR032193">
    <property type="entry name" value="CNOT1_TTP_bind"/>
</dbReference>
<dbReference type="Pfam" id="PF04054">
    <property type="entry name" value="Not1"/>
    <property type="match status" value="1"/>
</dbReference>
<evidence type="ECO:0000259" key="9">
    <source>
        <dbReference type="Pfam" id="PF04054"/>
    </source>
</evidence>
<evidence type="ECO:0000256" key="6">
    <source>
        <dbReference type="ARBA" id="ARBA00059181"/>
    </source>
</evidence>
<dbReference type="PANTHER" id="PTHR13162">
    <property type="entry name" value="CCR4-NOT TRANSCRIPTION COMPLEX"/>
    <property type="match status" value="1"/>
</dbReference>
<comment type="subcellular location">
    <subcellularLocation>
        <location evidence="1">Nucleus</location>
    </subcellularLocation>
</comment>
<dbReference type="PANTHER" id="PTHR13162:SF8">
    <property type="entry name" value="CCR4-NOT TRANSCRIPTION COMPLEX SUBUNIT 1"/>
    <property type="match status" value="1"/>
</dbReference>
<feature type="region of interest" description="Disordered" evidence="8">
    <location>
        <begin position="19"/>
        <end position="44"/>
    </location>
</feature>
<feature type="domain" description="CCR4-NOT transcription complex subunit 1-like NOT1 connector" evidence="14">
    <location>
        <begin position="1641"/>
        <end position="1822"/>
    </location>
</feature>
<evidence type="ECO:0000256" key="4">
    <source>
        <dbReference type="ARBA" id="ARBA00023163"/>
    </source>
</evidence>
<proteinExistence type="predicted"/>
<reference evidence="15" key="2">
    <citation type="journal article" date="2019" name="IMA Fungus">
        <title>Genome sequencing and comparison of five Tilletia species to identify candidate genes for the detection of regulated species infecting wheat.</title>
        <authorList>
            <person name="Nguyen H.D.T."/>
            <person name="Sultana T."/>
            <person name="Kesanakurti P."/>
            <person name="Hambleton S."/>
        </authorList>
    </citation>
    <scope>NUCLEOTIDE SEQUENCE</scope>
    <source>
        <strain evidence="15">DAOMC 238032</strain>
    </source>
</reference>
<dbReference type="GO" id="GO:0000932">
    <property type="term" value="C:P-body"/>
    <property type="evidence" value="ECO:0007669"/>
    <property type="project" value="TreeGrafter"/>
</dbReference>
<feature type="compositionally biased region" description="Basic and acidic residues" evidence="8">
    <location>
        <begin position="1049"/>
        <end position="1061"/>
    </location>
</feature>
<keyword evidence="4" id="KW-0804">Transcription</keyword>
<dbReference type="EMBL" id="LWDD02000288">
    <property type="protein sequence ID" value="KAE8262019.1"/>
    <property type="molecule type" value="Genomic_DNA"/>
</dbReference>
<dbReference type="Proteomes" id="UP000077671">
    <property type="component" value="Unassembled WGS sequence"/>
</dbReference>
<dbReference type="GO" id="GO:0005634">
    <property type="term" value="C:nucleus"/>
    <property type="evidence" value="ECO:0007669"/>
    <property type="project" value="UniProtKB-SubCell"/>
</dbReference>
<dbReference type="GO" id="GO:0017148">
    <property type="term" value="P:negative regulation of translation"/>
    <property type="evidence" value="ECO:0007669"/>
    <property type="project" value="InterPro"/>
</dbReference>
<feature type="domain" description="CCR4-NOT transcription complex subunit 1 TTP binding" evidence="12">
    <location>
        <begin position="886"/>
        <end position="1042"/>
    </location>
</feature>
<feature type="domain" description="CCR4-NOT transcription complex subunit 1" evidence="10">
    <location>
        <begin position="1393"/>
        <end position="1535"/>
    </location>
</feature>
<comment type="function">
    <text evidence="6">Acts as a component of the CCR4-NOT core complex, which in the nucleus seems to be a general transcription factor, and in the cytoplasm the major mRNA deadenylase involved in mRNA turnover. The NOT protein subcomplex negatively regulates the basal and activated transcription of many genes. Preferentially affects TC-type TATA element-dependent transcription. Could directly or indirectly inhibit component(s) of the general transcription machinery.</text>
</comment>
<dbReference type="InterPro" id="IPR032194">
    <property type="entry name" value="CNOT1_HEAT"/>
</dbReference>
<sequence length="2385" mass="260967">MLSKLSVMVSQLDSISPSGFMRSFAPPPPPPPGAGGGPPAGAGAAAAGAAAGAAAAGAVVSSGLDMEVSIQHEQQQQQQQQQTRVHHTHTLTHAHPPTTADPGPLQAALGQALDPGWTAGGQLIFLLGSLTEHNFHSRLTELENLCERFGPPVYGGLHQLLLIAATSASVRPTAPAPEPLHLVPLDLLLRLFRRRIDILSSHDDTNSEKSIIPGPQHELLALADLIANLRPSDTAPFGAVTPATLFERAGLSDKQSSAFLSRLRQATHERQQASEAARMAGTATGHGPDGSYDSIHNNNNNSNNNNNNNGGGGGGAVGSAPGLSPSSMGPGLSAALEALPDTVRPGGGGGGGVGGAASPSPQSTDQRQIDEVASFLISTLREVGHARKSGISGHGKPGHSLGAQLTTPQTRTLISTLLARFDRPIFNHVLRATFGSLNAADFPGLTSFLLEVGPDAVSSPETMAAALDIFGISESSPPSEHHIADVLISLLQASPELLTHRLATDFSLLCRAVNRFDHQHGKSFDWTRVLRIFDERDEIVVPMASRLEGLGTILMEAHTPLLTEDGHWRTDGSDAPVSVMWTVWRHVIRQLTLLNGLLNLHPDEFSFGRLPGRKVVTAEDVGSASQTIRGLAMNVQTSSWNSLDLIQTLAQIAGIEDGQVRMAVSDLLGKAVKASPECLLMGLVQIPQPWTSIHAELVSKLLAMFLANHPSHQLVFFRIWQSNREYLLQAFRDFYAENPANVNRLLDVAQDLKILDALLTIQPPHLALDIAALASRREYLNLDKWLQDNISESGSSFIQTTLEFVDAKVKDELARPDPQAEQNCQPLLVQTVAIFLRVLRSNGDAMTPEEIDFFKAVRNLCLQLHPRLMNLAPGAENQEPGLQVVTFSAEIHEEADNWYRQMYEGQIMIEDIVEMLQQLRASEDTKDHQLFACMVHTLFDEYRYFEMYYPQRELAMTAVVFGSLIQYQLIDSIPLGIAVRYVLDALRNPTESSMFKFGLQALMRFQNRLAEWPQLGQALLALPHLQQAYPEVVQALREAMDKPVPLPREASEGKGGEKEDGAGAGGGGQLEETPEETPEPPPPFNAIQEDPIPEEPAQEEPEEEVSDKVLFLVNNLSPNNLDAKLPEAQKLITPDVFHWFSSYLVLQRVSIEPNNHGLYCQLLEGLEKPGLIPYVLHETFSKAKVLLNAESTASSTQDRTILKNLGSWLGALTLAKNKPVRHRNMGFKELLIEGHDSKRLILAIPFVCKILEQCAKSSVFTPPNPWLMAVLRLLVELYQFAELKLNLKFEIEVLCKSLAIELGDLQPTEILRSRHAAAEAEAQAVLQHDYQSRLDGGQGVGGGGVLTPSVGGAASLSGLSQTNFADTLNAKLTNLINFVVINPQLSLFANNSTLKRMICAAIERAIREIVTPVVERSVTIASISTRELVTKDFAMEGDENRMRSAAHQMAQNLAGSLALVTCKEPLRTSMVAHARSLFLSSGFTDQTLPEQALIVIMQDNLELACSIIEKAAMEKAVPEVDEGLHLAYNARRENRAGGRSYYSDPMVMPVSQYVASLPDLLRLRPDGLQPQQLRVYEDFGKLSRAWEEQANAAPHGYAQDGGGLSYQDSPATTEQMLDFQDPGMLTPAQAMEKFSQVVNELDRQMAQMRQENVTTIGPEHDIRVLVRQVSVLVNQSSQRDDSALAFSQKIVQLIYKSESDLAREVYIILLEQLFEMSLKVVKEVTAWLVHADDERKYNVPATVGLIRARLLNVMEADQQLAKFIVRDFRPSVVDFAAKLALACLSDPPCASRAQLANVTEALHRAAQRGKATEVALLYLEELKDGQLQAKQPAVGREQLTYCFAEWVRLFQQMANPEKSFVEFVTELQVQGILKGEEISSLFFRVCTEVSVDSYIKQKALGGNLSTGIFSPTDAFSKLVVLMIKYHADPTGANNEQAKVHYLTKVLSIVVLVLAQSHEELGPHFQQKPFFRFFSSLLHDLHLTQGNLQTAYFQTLLAISNTFNTLQPAFFPGFTFSWMSLIAHRLFMPKLLGSSSREGWTAFHRLLASLLRFMAPFLRAADLQDTSRSLYMGTLRILLVILHDFPEFLVEYHQSLCDIIPASCIQLRNLVLCAFPRDRQLPDPFKTGLRLEHLVECNEAPLMPSDFVTLLQNEGLVGDLDKYLSTRQPHDLGTRLAAALTVGGGEATEGGDARGKQGGGGGGGGGDSRFNAGLVNALVLYVGTICSQGGMALMDSSVASDAGATLILEVLQPLDPEGRYLVLTAAANQLRYPNSHTAYFSRLLLAVFAEHFAAEGSVKEQVVRVLLERLLVNKPHPWGLLYTLAELLRNPTKYTLPKAPMEIERILHHLRECLSMGVMSAGPGGIGITAPNGIDGLGDRRAIMTA</sequence>
<dbReference type="GO" id="GO:0030015">
    <property type="term" value="C:CCR4-NOT core complex"/>
    <property type="evidence" value="ECO:0007669"/>
    <property type="project" value="InterPro"/>
</dbReference>
<keyword evidence="3" id="KW-0805">Transcription regulation</keyword>
<keyword evidence="5" id="KW-0539">Nucleus</keyword>
<dbReference type="GO" id="GO:0000289">
    <property type="term" value="P:nuclear-transcribed mRNA poly(A) tail shortening"/>
    <property type="evidence" value="ECO:0007669"/>
    <property type="project" value="UniProtKB-ARBA"/>
</dbReference>
<feature type="domain" description="CCR4-NOT transcription complex subunit 1 HEAT repeat" evidence="13">
    <location>
        <begin position="696"/>
        <end position="840"/>
    </location>
</feature>
<protein>
    <recommendedName>
        <fullName evidence="7">General negative regulator of transcription subunit 1</fullName>
    </recommendedName>
</protein>
<dbReference type="CDD" id="cd20710">
    <property type="entry name" value="NOT1_connector"/>
    <property type="match status" value="1"/>
</dbReference>
<dbReference type="InterPro" id="IPR024557">
    <property type="entry name" value="CNOT1_dom_4"/>
</dbReference>
<gene>
    <name evidence="15" type="ORF">A4X03_0g2783</name>
</gene>
<dbReference type="FunFam" id="1.25.40.180:FF:000012">
    <property type="entry name" value="Ccr4-Not transcription complex subunit"/>
    <property type="match status" value="1"/>
</dbReference>
<feature type="compositionally biased region" description="Acidic residues" evidence="8">
    <location>
        <begin position="1091"/>
        <end position="1105"/>
    </location>
</feature>
<feature type="compositionally biased region" description="Low complexity" evidence="8">
    <location>
        <begin position="297"/>
        <end position="308"/>
    </location>
</feature>
<feature type="compositionally biased region" description="Low complexity" evidence="8">
    <location>
        <begin position="318"/>
        <end position="335"/>
    </location>
</feature>
<evidence type="ECO:0000256" key="3">
    <source>
        <dbReference type="ARBA" id="ARBA00023015"/>
    </source>
</evidence>
<reference evidence="15" key="1">
    <citation type="submission" date="2016-04" db="EMBL/GenBank/DDBJ databases">
        <authorList>
            <person name="Nguyen H.D."/>
            <person name="Kesanakurti P."/>
            <person name="Cullis J."/>
            <person name="Levesque C.A."/>
            <person name="Hambleton S."/>
        </authorList>
    </citation>
    <scope>NUCLEOTIDE SEQUENCE</scope>
    <source>
        <strain evidence="15">DAOMC 238032</strain>
    </source>
</reference>
<dbReference type="InterPro" id="IPR040398">
    <property type="entry name" value="Not1"/>
</dbReference>
<accession>A0A8T8TM94</accession>
<dbReference type="InterPro" id="IPR038535">
    <property type="entry name" value="CNOT1_TTP_bind_sf"/>
</dbReference>
<dbReference type="InterPro" id="IPR055454">
    <property type="entry name" value="CNOT1-like_NOT1_connector"/>
</dbReference>
<feature type="compositionally biased region" description="Low complexity" evidence="8">
    <location>
        <begin position="71"/>
        <end position="83"/>
    </location>
</feature>
<dbReference type="GO" id="GO:0060090">
    <property type="term" value="F:molecular adaptor activity"/>
    <property type="evidence" value="ECO:0007669"/>
    <property type="project" value="TreeGrafter"/>
</dbReference>
<evidence type="ECO:0000259" key="11">
    <source>
        <dbReference type="Pfam" id="PF16415"/>
    </source>
</evidence>
<dbReference type="Gene3D" id="1.25.40.790">
    <property type="match status" value="1"/>
</dbReference>
<feature type="region of interest" description="Disordered" evidence="8">
    <location>
        <begin position="263"/>
        <end position="366"/>
    </location>
</feature>
<dbReference type="Pfam" id="PF12842">
    <property type="entry name" value="DUF3819"/>
    <property type="match status" value="1"/>
</dbReference>
<feature type="compositionally biased region" description="Gly residues" evidence="8">
    <location>
        <begin position="345"/>
        <end position="355"/>
    </location>
</feature>
<dbReference type="Gene3D" id="1.25.40.840">
    <property type="entry name" value="CCR4-NOT transcription complex subunit 1 TTP binding domain"/>
    <property type="match status" value="1"/>
</dbReference>
<name>A0A8T8TM94_9BASI</name>
<keyword evidence="2" id="KW-0678">Repressor</keyword>
<dbReference type="Gene3D" id="1.25.40.800">
    <property type="match status" value="1"/>
</dbReference>
<dbReference type="Pfam" id="PF16415">
    <property type="entry name" value="CNOT1_CAF1_bind"/>
    <property type="match status" value="1"/>
</dbReference>
<evidence type="ECO:0000256" key="1">
    <source>
        <dbReference type="ARBA" id="ARBA00004123"/>
    </source>
</evidence>
<feature type="domain" description="CCR4-NOT transcription complex subunit 1 CAF1-binding" evidence="11">
    <location>
        <begin position="1098"/>
        <end position="1319"/>
    </location>
</feature>
<evidence type="ECO:0000259" key="14">
    <source>
        <dbReference type="Pfam" id="PF25097"/>
    </source>
</evidence>
<feature type="region of interest" description="Disordered" evidence="8">
    <location>
        <begin position="68"/>
        <end position="103"/>
    </location>
</feature>
<dbReference type="InterPro" id="IPR032191">
    <property type="entry name" value="CNOT1_CAF1_bind"/>
</dbReference>
<evidence type="ECO:0000256" key="2">
    <source>
        <dbReference type="ARBA" id="ARBA00022491"/>
    </source>
</evidence>
<dbReference type="InterPro" id="IPR007196">
    <property type="entry name" value="CCR4-Not_Not1_C"/>
</dbReference>
<comment type="caution">
    <text evidence="15">The sequence shown here is derived from an EMBL/GenBank/DDBJ whole genome shotgun (WGS) entry which is preliminary data.</text>
</comment>
<evidence type="ECO:0000256" key="5">
    <source>
        <dbReference type="ARBA" id="ARBA00023242"/>
    </source>
</evidence>
<evidence type="ECO:0000256" key="7">
    <source>
        <dbReference type="ARBA" id="ARBA00074459"/>
    </source>
</evidence>
<feature type="region of interest" description="Disordered" evidence="8">
    <location>
        <begin position="1045"/>
        <end position="1105"/>
    </location>
</feature>
<evidence type="ECO:0000259" key="10">
    <source>
        <dbReference type="Pfam" id="PF12842"/>
    </source>
</evidence>
<dbReference type="Pfam" id="PF16417">
    <property type="entry name" value="CNOT1_TTP_bind"/>
    <property type="match status" value="1"/>
</dbReference>
<dbReference type="Gene3D" id="1.25.40.180">
    <property type="match status" value="1"/>
</dbReference>
<feature type="domain" description="CCR4-Not complex component Not1 C-terminal" evidence="9">
    <location>
        <begin position="1978"/>
        <end position="2331"/>
    </location>
</feature>
<evidence type="ECO:0000259" key="12">
    <source>
        <dbReference type="Pfam" id="PF16417"/>
    </source>
</evidence>
<evidence type="ECO:0000256" key="8">
    <source>
        <dbReference type="SAM" id="MobiDB-lite"/>
    </source>
</evidence>
<evidence type="ECO:0000313" key="16">
    <source>
        <dbReference type="Proteomes" id="UP000077671"/>
    </source>
</evidence>
<evidence type="ECO:0000259" key="13">
    <source>
        <dbReference type="Pfam" id="PF16418"/>
    </source>
</evidence>
<organism evidence="15 16">
    <name type="scientific">Tilletia caries</name>
    <name type="common">wheat bunt fungus</name>
    <dbReference type="NCBI Taxonomy" id="13290"/>
    <lineage>
        <taxon>Eukaryota</taxon>
        <taxon>Fungi</taxon>
        <taxon>Dikarya</taxon>
        <taxon>Basidiomycota</taxon>
        <taxon>Ustilaginomycotina</taxon>
        <taxon>Exobasidiomycetes</taxon>
        <taxon>Tilletiales</taxon>
        <taxon>Tilletiaceae</taxon>
        <taxon>Tilletia</taxon>
    </lineage>
</organism>
<dbReference type="Pfam" id="PF16418">
    <property type="entry name" value="CNOT1_HEAT"/>
    <property type="match status" value="1"/>
</dbReference>
<evidence type="ECO:0000313" key="15">
    <source>
        <dbReference type="EMBL" id="KAE8262019.1"/>
    </source>
</evidence>